<evidence type="ECO:0000313" key="11">
    <source>
        <dbReference type="Proteomes" id="UP000239663"/>
    </source>
</evidence>
<name>A0A2S7MXZ1_9BACI</name>
<proteinExistence type="inferred from homology"/>
<dbReference type="InterPro" id="IPR004013">
    <property type="entry name" value="PHP_dom"/>
</dbReference>
<evidence type="ECO:0000256" key="4">
    <source>
        <dbReference type="ARBA" id="ARBA00022605"/>
    </source>
</evidence>
<dbReference type="PANTHER" id="PTHR21039">
    <property type="entry name" value="HISTIDINOL PHOSPHATASE-RELATED"/>
    <property type="match status" value="1"/>
</dbReference>
<dbReference type="CDD" id="cd12110">
    <property type="entry name" value="PHP_HisPPase_Hisj_like"/>
    <property type="match status" value="1"/>
</dbReference>
<dbReference type="UniPathway" id="UPA00031">
    <property type="reaction ID" value="UER00013"/>
</dbReference>
<keyword evidence="6 8" id="KW-0368">Histidine biosynthesis</keyword>
<evidence type="ECO:0000256" key="5">
    <source>
        <dbReference type="ARBA" id="ARBA00022801"/>
    </source>
</evidence>
<evidence type="ECO:0000256" key="6">
    <source>
        <dbReference type="ARBA" id="ARBA00023102"/>
    </source>
</evidence>
<evidence type="ECO:0000313" key="10">
    <source>
        <dbReference type="EMBL" id="PQD94617.1"/>
    </source>
</evidence>
<dbReference type="GO" id="GO:0005737">
    <property type="term" value="C:cytoplasm"/>
    <property type="evidence" value="ECO:0007669"/>
    <property type="project" value="TreeGrafter"/>
</dbReference>
<dbReference type="RefSeq" id="WP_104849998.1">
    <property type="nucleotide sequence ID" value="NZ_PKOZ01000008.1"/>
</dbReference>
<dbReference type="SUPFAM" id="SSF89550">
    <property type="entry name" value="PHP domain-like"/>
    <property type="match status" value="1"/>
</dbReference>
<organism evidence="10 11">
    <name type="scientific">Pradoshia eiseniae</name>
    <dbReference type="NCBI Taxonomy" id="2064768"/>
    <lineage>
        <taxon>Bacteria</taxon>
        <taxon>Bacillati</taxon>
        <taxon>Bacillota</taxon>
        <taxon>Bacilli</taxon>
        <taxon>Bacillales</taxon>
        <taxon>Bacillaceae</taxon>
        <taxon>Pradoshia</taxon>
    </lineage>
</organism>
<keyword evidence="4 8" id="KW-0028">Amino-acid biosynthesis</keyword>
<comment type="caution">
    <text evidence="10">The sequence shown here is derived from an EMBL/GenBank/DDBJ whole genome shotgun (WGS) entry which is preliminary data.</text>
</comment>
<comment type="pathway">
    <text evidence="1 8">Amino-acid biosynthesis; L-histidine biosynthesis; L-histidine from 5-phospho-alpha-D-ribose 1-diphosphate: step 8/9.</text>
</comment>
<comment type="similarity">
    <text evidence="2 8">Belongs to the PHP hydrolase family. HisK subfamily.</text>
</comment>
<dbReference type="GO" id="GO:0004401">
    <property type="term" value="F:histidinol-phosphatase activity"/>
    <property type="evidence" value="ECO:0007669"/>
    <property type="project" value="UniProtKB-UniRule"/>
</dbReference>
<keyword evidence="5 8" id="KW-0378">Hydrolase</keyword>
<accession>A0A2S7MXZ1</accession>
<evidence type="ECO:0000256" key="3">
    <source>
        <dbReference type="ARBA" id="ARBA00013085"/>
    </source>
</evidence>
<reference evidence="10 11" key="1">
    <citation type="submission" date="2017-12" db="EMBL/GenBank/DDBJ databases">
        <title>Taxonomic description and draft genome of Pradoshia cofamensis Gen. nov., sp. nov., a thermotolerant bacillale isolated from anterior gut of earthworm Eisenia fetida.</title>
        <authorList>
            <person name="Saha T."/>
            <person name="Chakraborty R."/>
        </authorList>
    </citation>
    <scope>NUCLEOTIDE SEQUENCE [LARGE SCALE GENOMIC DNA]</scope>
    <source>
        <strain evidence="10 11">EAG3</strain>
    </source>
</reference>
<dbReference type="PANTHER" id="PTHR21039:SF0">
    <property type="entry name" value="HISTIDINOL-PHOSPHATASE"/>
    <property type="match status" value="1"/>
</dbReference>
<keyword evidence="11" id="KW-1185">Reference proteome</keyword>
<dbReference type="Gene3D" id="3.20.20.140">
    <property type="entry name" value="Metal-dependent hydrolases"/>
    <property type="match status" value="1"/>
</dbReference>
<dbReference type="AlphaFoldDB" id="A0A2S7MXZ1"/>
<dbReference type="InterPro" id="IPR010140">
    <property type="entry name" value="Histidinol_P_phosphatase_HisJ"/>
</dbReference>
<dbReference type="EC" id="3.1.3.15" evidence="3 8"/>
<feature type="domain" description="PHP" evidence="9">
    <location>
        <begin position="5"/>
        <end position="216"/>
    </location>
</feature>
<gene>
    <name evidence="10" type="ORF">CYL18_13215</name>
</gene>
<dbReference type="Pfam" id="PF02811">
    <property type="entry name" value="PHP"/>
    <property type="match status" value="1"/>
</dbReference>
<evidence type="ECO:0000256" key="1">
    <source>
        <dbReference type="ARBA" id="ARBA00004970"/>
    </source>
</evidence>
<dbReference type="Proteomes" id="UP000239663">
    <property type="component" value="Unassembled WGS sequence"/>
</dbReference>
<dbReference type="NCBIfam" id="NF005996">
    <property type="entry name" value="PRK08123.1"/>
    <property type="match status" value="1"/>
</dbReference>
<comment type="catalytic activity">
    <reaction evidence="7 8">
        <text>L-histidinol phosphate + H2O = L-histidinol + phosphate</text>
        <dbReference type="Rhea" id="RHEA:14465"/>
        <dbReference type="ChEBI" id="CHEBI:15377"/>
        <dbReference type="ChEBI" id="CHEBI:43474"/>
        <dbReference type="ChEBI" id="CHEBI:57699"/>
        <dbReference type="ChEBI" id="CHEBI:57980"/>
        <dbReference type="EC" id="3.1.3.15"/>
    </reaction>
</comment>
<dbReference type="GO" id="GO:0000105">
    <property type="term" value="P:L-histidine biosynthetic process"/>
    <property type="evidence" value="ECO:0007669"/>
    <property type="project" value="UniProtKB-UniRule"/>
</dbReference>
<protein>
    <recommendedName>
        <fullName evidence="3 8">Histidinol-phosphatase</fullName>
        <shortName evidence="8">HolPase</shortName>
        <ecNumber evidence="3 8">3.1.3.15</ecNumber>
    </recommendedName>
</protein>
<dbReference type="EMBL" id="PKOZ01000008">
    <property type="protein sequence ID" value="PQD94617.1"/>
    <property type="molecule type" value="Genomic_DNA"/>
</dbReference>
<evidence type="ECO:0000256" key="7">
    <source>
        <dbReference type="ARBA" id="ARBA00049158"/>
    </source>
</evidence>
<dbReference type="InterPro" id="IPR016195">
    <property type="entry name" value="Pol/histidinol_Pase-like"/>
</dbReference>
<dbReference type="OrthoDB" id="9775255at2"/>
<evidence type="ECO:0000256" key="2">
    <source>
        <dbReference type="ARBA" id="ARBA00009152"/>
    </source>
</evidence>
<dbReference type="NCBIfam" id="TIGR01856">
    <property type="entry name" value="hisJ_fam"/>
    <property type="match status" value="1"/>
</dbReference>
<evidence type="ECO:0000256" key="8">
    <source>
        <dbReference type="RuleBase" id="RU366003"/>
    </source>
</evidence>
<evidence type="ECO:0000259" key="9">
    <source>
        <dbReference type="Pfam" id="PF02811"/>
    </source>
</evidence>
<sequence>MDIFDGHVHTHYCPHGTNAEISAYIERALQLGYSQISFTEHAPLPDTFSDPAPTRDSSMAIDEFRSYIEELKDYQRAYAGRITIKIGLEIDYIEGHEEETKQLLSELGPNLADSILSVHFLRLKDEWFCLDYSEKEFERIIGRFGTTEAVYDAYYKTLEKAILSDLGPYKPKRLGHLSLVSKFQKKYPSSYDSTRQMLSLLPLIKQKGYQLDVNTAGLFKPLCKEIYPPETILHTAANMGIPLVYGSDSHHPSDLGRGLDALDPAILEHLIKP</sequence>